<proteinExistence type="predicted"/>
<dbReference type="AlphaFoldDB" id="A0A0F3IT90"/>
<organism evidence="1 2">
    <name type="scientific">Elstera litoralis</name>
    <dbReference type="NCBI Taxonomy" id="552518"/>
    <lineage>
        <taxon>Bacteria</taxon>
        <taxon>Pseudomonadati</taxon>
        <taxon>Pseudomonadota</taxon>
        <taxon>Alphaproteobacteria</taxon>
        <taxon>Rhodospirillales</taxon>
        <taxon>Rhodospirillaceae</taxon>
        <taxon>Elstera</taxon>
    </lineage>
</organism>
<dbReference type="InterPro" id="IPR027417">
    <property type="entry name" value="P-loop_NTPase"/>
</dbReference>
<dbReference type="Gene3D" id="3.40.50.300">
    <property type="entry name" value="P-loop containing nucleotide triphosphate hydrolases"/>
    <property type="match status" value="1"/>
</dbReference>
<evidence type="ECO:0000313" key="1">
    <source>
        <dbReference type="EMBL" id="KJV09955.1"/>
    </source>
</evidence>
<dbReference type="SUPFAM" id="SSF53795">
    <property type="entry name" value="PEP carboxykinase-like"/>
    <property type="match status" value="1"/>
</dbReference>
<keyword evidence="2" id="KW-1185">Reference proteome</keyword>
<dbReference type="EMBL" id="LAJY01000184">
    <property type="protein sequence ID" value="KJV09955.1"/>
    <property type="molecule type" value="Genomic_DNA"/>
</dbReference>
<sequence>MSDYHLFGWRVQSALPLPDLLSWQGDARAPDIVIEIGPVPPVDPDLPSFSPAVQIGPTGVRVAIPAVAAYWVEAGRRVVIEPVLPDDAPDIRVFLLGTVLAILCFQRGLLPLHASAVDIGGRALLLSGVSGAGKSTLAAAFSARGYRLLSDDLCALEGREGQPLRVLPAFPRVKLWRDSASQLQVPVDGLERSRGELEKYHVPLAEALFQPKALPPAHIVLLRTERVPAEHPPRRLIGVEALRRYDLVHRWRLGAALGCQALIFKAMVRLIEAVPVIEVARSDDLADLPALVDSVLALVAVQPE</sequence>
<dbReference type="OrthoDB" id="3213869at2"/>
<evidence type="ECO:0008006" key="3">
    <source>
        <dbReference type="Google" id="ProtNLM"/>
    </source>
</evidence>
<evidence type="ECO:0000313" key="2">
    <source>
        <dbReference type="Proteomes" id="UP000033774"/>
    </source>
</evidence>
<comment type="caution">
    <text evidence="1">The sequence shown here is derived from an EMBL/GenBank/DDBJ whole genome shotgun (WGS) entry which is preliminary data.</text>
</comment>
<reference evidence="1 2" key="1">
    <citation type="submission" date="2015-03" db="EMBL/GenBank/DDBJ databases">
        <title>Draft genome sequence of Elstera litoralis.</title>
        <authorList>
            <person name="Rahalkar M.C."/>
            <person name="Dhakephalkar P.K."/>
            <person name="Pore S.D."/>
            <person name="Arora P."/>
            <person name="Kapse N.G."/>
            <person name="Pandit P.S."/>
        </authorList>
    </citation>
    <scope>NUCLEOTIDE SEQUENCE [LARGE SCALE GENOMIC DNA]</scope>
    <source>
        <strain evidence="1 2">Dia-1</strain>
    </source>
</reference>
<dbReference type="RefSeq" id="WP_045775413.1">
    <property type="nucleotide sequence ID" value="NZ_LAJY01000184.1"/>
</dbReference>
<gene>
    <name evidence="1" type="ORF">VZ95_08185</name>
</gene>
<accession>A0A0F3IT90</accession>
<name>A0A0F3IT90_9PROT</name>
<protein>
    <recommendedName>
        <fullName evidence="3">HPr kinase/phosphorylase C-terminal domain-containing protein</fullName>
    </recommendedName>
</protein>
<dbReference type="Proteomes" id="UP000033774">
    <property type="component" value="Unassembled WGS sequence"/>
</dbReference>